<organism evidence="1">
    <name type="scientific">Acidithiobacillus ferrivorans</name>
    <dbReference type="NCBI Taxonomy" id="160808"/>
    <lineage>
        <taxon>Bacteria</taxon>
        <taxon>Pseudomonadati</taxon>
        <taxon>Pseudomonadota</taxon>
        <taxon>Acidithiobacillia</taxon>
        <taxon>Acidithiobacillales</taxon>
        <taxon>Acidithiobacillaceae</taxon>
        <taxon>Acidithiobacillus</taxon>
    </lineage>
</organism>
<evidence type="ECO:0000313" key="3">
    <source>
        <dbReference type="Proteomes" id="UP000193925"/>
    </source>
</evidence>
<dbReference type="EMBL" id="CCCS020000023">
    <property type="protein sequence ID" value="CDQ09407.1"/>
    <property type="molecule type" value="Genomic_DNA"/>
</dbReference>
<reference evidence="2 3" key="3">
    <citation type="submission" date="2017-03" db="EMBL/GenBank/DDBJ databases">
        <authorList>
            <person name="Regsiter A."/>
            <person name="William W."/>
        </authorList>
    </citation>
    <scope>NUCLEOTIDE SEQUENCE [LARGE SCALE GENOMIC DNA]</scope>
    <source>
        <strain evidence="2">PRJEB5721</strain>
    </source>
</reference>
<evidence type="ECO:0000313" key="2">
    <source>
        <dbReference type="EMBL" id="SMH66340.1"/>
    </source>
</evidence>
<sequence>MSINGFWLAISIRLSRICLAETDDPNSRLGLGKAQHMQPVIQVAQRDVTHFAICLSGVWKHQRSIEINFCCPLKRKMALSDISLVLDRVKVDFHALECMHN</sequence>
<keyword evidence="3" id="KW-1185">Reference proteome</keyword>
<dbReference type="Proteomes" id="UP000193925">
    <property type="component" value="Chromosome AFERRI"/>
</dbReference>
<reference evidence="1" key="2">
    <citation type="submission" date="2014-07" db="EMBL/GenBank/DDBJ databases">
        <title>Initial genome analysis of the psychrotolerant acidophile Acidithiobacillus ferrivorans CF27: insights into iron and sulfur oxidation pathways and into biofilm formation.</title>
        <authorList>
            <person name="Talla E."/>
            <person name="Hedrich S."/>
            <person name="Mangenot S."/>
            <person name="Ji B."/>
            <person name="Johnson D.B."/>
            <person name="Barbe V."/>
            <person name="Bonnefoy V."/>
        </authorList>
    </citation>
    <scope>NUCLEOTIDE SEQUENCE [LARGE SCALE GENOMIC DNA]</scope>
    <source>
        <strain evidence="1">CF27</strain>
    </source>
</reference>
<protein>
    <submittedName>
        <fullName evidence="1">Uncharacterized protein</fullName>
    </submittedName>
</protein>
<proteinExistence type="predicted"/>
<accession>A0A060UL66</accession>
<evidence type="ECO:0000313" key="1">
    <source>
        <dbReference type="EMBL" id="CDQ09407.1"/>
    </source>
</evidence>
<gene>
    <name evidence="1" type="ORF">AFERRI_30053</name>
    <name evidence="2" type="ORF">AFERRI_30070</name>
</gene>
<name>A0A060UL66_9PROT</name>
<dbReference type="EMBL" id="LT841305">
    <property type="protein sequence ID" value="SMH66340.1"/>
    <property type="molecule type" value="Genomic_DNA"/>
</dbReference>
<reference evidence="1" key="1">
    <citation type="submission" date="2014-03" db="EMBL/GenBank/DDBJ databases">
        <authorList>
            <person name="Genoscope - CEA"/>
        </authorList>
    </citation>
    <scope>NUCLEOTIDE SEQUENCE [LARGE SCALE GENOMIC DNA]</scope>
    <source>
        <strain evidence="1">CF27</strain>
    </source>
</reference>
<dbReference type="AlphaFoldDB" id="A0A060UL66"/>